<gene>
    <name evidence="2" type="ORF">Tci_859718</name>
</gene>
<accession>A0A699RRY0</accession>
<evidence type="ECO:0000313" key="2">
    <source>
        <dbReference type="EMBL" id="GFC87748.1"/>
    </source>
</evidence>
<feature type="region of interest" description="Disordered" evidence="1">
    <location>
        <begin position="1"/>
        <end position="25"/>
    </location>
</feature>
<comment type="caution">
    <text evidence="2">The sequence shown here is derived from an EMBL/GenBank/DDBJ whole genome shotgun (WGS) entry which is preliminary data.</text>
</comment>
<feature type="non-terminal residue" evidence="2">
    <location>
        <position position="1"/>
    </location>
</feature>
<proteinExistence type="predicted"/>
<sequence length="208" mass="22959">STPASAGSPMSTSAPSAPSPPFPTQLPYAKADIPKLFGVLDVEQDPNPALHFGLLMPKSWGQVRGERQLVTPQHPFALRTQVRAQAGPEADINVYLGYIPQEISPSDWLAIYLSQQGERILKERHIAQEGGAVPDVLTASTPVANYTPEMANIFFMAVSNFSLTHPTEWDYAEQLRTLVRAVPAKFSTAFPLSWQQQENPLSDDHFYQ</sequence>
<feature type="compositionally biased region" description="Low complexity" evidence="1">
    <location>
        <begin position="1"/>
        <end position="16"/>
    </location>
</feature>
<protein>
    <submittedName>
        <fullName evidence="2">Uncharacterized protein</fullName>
    </submittedName>
</protein>
<name>A0A699RRY0_TANCI</name>
<organism evidence="2">
    <name type="scientific">Tanacetum cinerariifolium</name>
    <name type="common">Dalmatian daisy</name>
    <name type="synonym">Chrysanthemum cinerariifolium</name>
    <dbReference type="NCBI Taxonomy" id="118510"/>
    <lineage>
        <taxon>Eukaryota</taxon>
        <taxon>Viridiplantae</taxon>
        <taxon>Streptophyta</taxon>
        <taxon>Embryophyta</taxon>
        <taxon>Tracheophyta</taxon>
        <taxon>Spermatophyta</taxon>
        <taxon>Magnoliopsida</taxon>
        <taxon>eudicotyledons</taxon>
        <taxon>Gunneridae</taxon>
        <taxon>Pentapetalae</taxon>
        <taxon>asterids</taxon>
        <taxon>campanulids</taxon>
        <taxon>Asterales</taxon>
        <taxon>Asteraceae</taxon>
        <taxon>Asteroideae</taxon>
        <taxon>Anthemideae</taxon>
        <taxon>Anthemidinae</taxon>
        <taxon>Tanacetum</taxon>
    </lineage>
</organism>
<feature type="non-terminal residue" evidence="2">
    <location>
        <position position="208"/>
    </location>
</feature>
<dbReference type="EMBL" id="BKCJ011111811">
    <property type="protein sequence ID" value="GFC87748.1"/>
    <property type="molecule type" value="Genomic_DNA"/>
</dbReference>
<evidence type="ECO:0000256" key="1">
    <source>
        <dbReference type="SAM" id="MobiDB-lite"/>
    </source>
</evidence>
<dbReference type="AlphaFoldDB" id="A0A699RRY0"/>
<reference evidence="2" key="1">
    <citation type="journal article" date="2019" name="Sci. Rep.">
        <title>Draft genome of Tanacetum cinerariifolium, the natural source of mosquito coil.</title>
        <authorList>
            <person name="Yamashiro T."/>
            <person name="Shiraishi A."/>
            <person name="Satake H."/>
            <person name="Nakayama K."/>
        </authorList>
    </citation>
    <scope>NUCLEOTIDE SEQUENCE</scope>
</reference>